<dbReference type="AlphaFoldDB" id="A0A0F5LBV1"/>
<dbReference type="STRING" id="361041.VW35_04430"/>
<keyword evidence="3" id="KW-1185">Reference proteome</keyword>
<evidence type="ECO:0000259" key="1">
    <source>
        <dbReference type="Pfam" id="PF13460"/>
    </source>
</evidence>
<dbReference type="InterPro" id="IPR036291">
    <property type="entry name" value="NAD(P)-bd_dom_sf"/>
</dbReference>
<accession>A0A0F5LBV1</accession>
<dbReference type="Gene3D" id="3.90.25.10">
    <property type="entry name" value="UDP-galactose 4-epimerase, domain 1"/>
    <property type="match status" value="1"/>
</dbReference>
<gene>
    <name evidence="2" type="ORF">VW35_04430</name>
</gene>
<dbReference type="Proteomes" id="UP000033514">
    <property type="component" value="Unassembled WGS sequence"/>
</dbReference>
<dbReference type="SUPFAM" id="SSF51735">
    <property type="entry name" value="NAD(P)-binding Rossmann-fold domains"/>
    <property type="match status" value="1"/>
</dbReference>
<dbReference type="OrthoDB" id="7771794at2"/>
<dbReference type="Gene3D" id="3.40.50.720">
    <property type="entry name" value="NAD(P)-binding Rossmann-like Domain"/>
    <property type="match status" value="1"/>
</dbReference>
<reference evidence="2 3" key="1">
    <citation type="submission" date="2015-03" db="EMBL/GenBank/DDBJ databases">
        <authorList>
            <person name="Hassan Y.I."/>
            <person name="Lepp D."/>
            <person name="Zhou T."/>
        </authorList>
    </citation>
    <scope>NUCLEOTIDE SEQUENCE [LARGE SCALE GENOMIC DNA]</scope>
    <source>
        <strain evidence="2 3">GH2-10</strain>
    </source>
</reference>
<protein>
    <recommendedName>
        <fullName evidence="1">NAD(P)-binding domain-containing protein</fullName>
    </recommendedName>
</protein>
<dbReference type="EMBL" id="LAJG01000014">
    <property type="protein sequence ID" value="KKB79760.1"/>
    <property type="molecule type" value="Genomic_DNA"/>
</dbReference>
<proteinExistence type="predicted"/>
<dbReference type="PANTHER" id="PTHR47129">
    <property type="entry name" value="QUINONE OXIDOREDUCTASE 2"/>
    <property type="match status" value="1"/>
</dbReference>
<dbReference type="PANTHER" id="PTHR47129:SF1">
    <property type="entry name" value="NMRA-LIKE DOMAIN-CONTAINING PROTEIN"/>
    <property type="match status" value="1"/>
</dbReference>
<organism evidence="2 3">
    <name type="scientific">Devosia soli</name>
    <dbReference type="NCBI Taxonomy" id="361041"/>
    <lineage>
        <taxon>Bacteria</taxon>
        <taxon>Pseudomonadati</taxon>
        <taxon>Pseudomonadota</taxon>
        <taxon>Alphaproteobacteria</taxon>
        <taxon>Hyphomicrobiales</taxon>
        <taxon>Devosiaceae</taxon>
        <taxon>Devosia</taxon>
    </lineage>
</organism>
<name>A0A0F5LBV1_9HYPH</name>
<dbReference type="InterPro" id="IPR052718">
    <property type="entry name" value="NmrA-type_oxidoreductase"/>
</dbReference>
<dbReference type="Pfam" id="PF13460">
    <property type="entry name" value="NAD_binding_10"/>
    <property type="match status" value="1"/>
</dbReference>
<dbReference type="RefSeq" id="WP_046141830.1">
    <property type="nucleotide sequence ID" value="NZ_LAJG01000014.1"/>
</dbReference>
<feature type="domain" description="NAD(P)-binding" evidence="1">
    <location>
        <begin position="13"/>
        <end position="189"/>
    </location>
</feature>
<dbReference type="InterPro" id="IPR016040">
    <property type="entry name" value="NAD(P)-bd_dom"/>
</dbReference>
<evidence type="ECO:0000313" key="3">
    <source>
        <dbReference type="Proteomes" id="UP000033514"/>
    </source>
</evidence>
<sequence>MTTFANSALLVTGASGNLGRIAVEELLARGATRVIAGTRDPAKLQDLAAKGVEVRKLDFDDASTFASALAGVERLLIVSTDAVGRRAEQQKAIIHAAKTAGVKHIVYTSAPAARPDADAGLNPEHFWTEVEIAASGLDFTILRNHMYAENTLADAAHVVSSGQLFGLIGDRGTSYVTREDAARTAAGALLKAEGKTVEDVTGSAPVTNVERAALFSKLAGKPVQVIAITPAELQKGMVAAGLPEGFAGALVAFQRDAVIGYHGVVTDVVERYTGRKPTSFADFISANKSALGA</sequence>
<dbReference type="PATRIC" id="fig|361041.3.peg.191"/>
<comment type="caution">
    <text evidence="2">The sequence shown here is derived from an EMBL/GenBank/DDBJ whole genome shotgun (WGS) entry which is preliminary data.</text>
</comment>
<evidence type="ECO:0000313" key="2">
    <source>
        <dbReference type="EMBL" id="KKB79760.1"/>
    </source>
</evidence>
<dbReference type="CDD" id="cd05269">
    <property type="entry name" value="TMR_SDR_a"/>
    <property type="match status" value="1"/>
</dbReference>